<dbReference type="GO" id="GO:0016757">
    <property type="term" value="F:glycosyltransferase activity"/>
    <property type="evidence" value="ECO:0007669"/>
    <property type="project" value="InterPro"/>
</dbReference>
<reference evidence="3" key="1">
    <citation type="submission" date="2020-11" db="EMBL/GenBank/DDBJ databases">
        <title>Halonatronomonas betainensis gen. nov., sp. nov. a novel haloalkaliphilic representative of the family Halanaerobiacae capable of betaine degradation.</title>
        <authorList>
            <person name="Boltyanskaya Y."/>
            <person name="Kevbrin V."/>
            <person name="Detkova E."/>
            <person name="Grouzdev D.S."/>
            <person name="Koziaeva V."/>
            <person name="Zhilina T."/>
        </authorList>
    </citation>
    <scope>NUCLEOTIDE SEQUENCE</scope>
    <source>
        <strain evidence="3">Z-7014</strain>
    </source>
</reference>
<dbReference type="InterPro" id="IPR028098">
    <property type="entry name" value="Glyco_trans_4-like_N"/>
</dbReference>
<comment type="caution">
    <text evidence="3">The sequence shown here is derived from an EMBL/GenBank/DDBJ whole genome shotgun (WGS) entry which is preliminary data.</text>
</comment>
<gene>
    <name evidence="3" type="ORF">I0Q91_05530</name>
</gene>
<evidence type="ECO:0000313" key="3">
    <source>
        <dbReference type="EMBL" id="MBF8436528.1"/>
    </source>
</evidence>
<protein>
    <submittedName>
        <fullName evidence="3">Glycosyltransferase</fullName>
    </submittedName>
</protein>
<evidence type="ECO:0000259" key="2">
    <source>
        <dbReference type="Pfam" id="PF13439"/>
    </source>
</evidence>
<dbReference type="Gene3D" id="3.40.50.2000">
    <property type="entry name" value="Glycogen Phosphorylase B"/>
    <property type="match status" value="2"/>
</dbReference>
<accession>A0A931F8G6</accession>
<proteinExistence type="predicted"/>
<dbReference type="PANTHER" id="PTHR12526">
    <property type="entry name" value="GLYCOSYLTRANSFERASE"/>
    <property type="match status" value="1"/>
</dbReference>
<dbReference type="AlphaFoldDB" id="A0A931F8G6"/>
<dbReference type="InterPro" id="IPR001296">
    <property type="entry name" value="Glyco_trans_1"/>
</dbReference>
<dbReference type="PANTHER" id="PTHR12526:SF630">
    <property type="entry name" value="GLYCOSYLTRANSFERASE"/>
    <property type="match status" value="1"/>
</dbReference>
<dbReference type="Pfam" id="PF00534">
    <property type="entry name" value="Glycos_transf_1"/>
    <property type="match status" value="1"/>
</dbReference>
<dbReference type="SUPFAM" id="SSF53756">
    <property type="entry name" value="UDP-Glycosyltransferase/glycogen phosphorylase"/>
    <property type="match status" value="1"/>
</dbReference>
<feature type="domain" description="Glycosyltransferase subfamily 4-like N-terminal" evidence="2">
    <location>
        <begin position="15"/>
        <end position="171"/>
    </location>
</feature>
<dbReference type="Pfam" id="PF13439">
    <property type="entry name" value="Glyco_transf_4"/>
    <property type="match status" value="1"/>
</dbReference>
<sequence length="369" mass="41531">MIKKKICIISTGLGFGGAEMMLYRLLKNINKDKYEFLVISLLDRPGDLEEKIRDLGIETINLNINNKIQFYRLIKLYRIIKDYNPNILHTQLFHANIAGRIFGKLAGVPYIISSIRNNKFKNNLRYKAMALTDKLADVTTVVSGNAADDMINAGALSEERAKVLYNGLDVEEFLSSINTDNLEDELKLEKEVPTIISVGSLTEQKGYDVLLDSLHTLDDKEYNFNYIIAGEGNKREFIEPKISDYNLSEKVKLLGRRDDVASLLSISDIFVLSSKWEGLPGVVIEAMAVGLPVIATDVGGVNEIIDDGEDGFVVQPNDPEEIANKIIEVLSLSEKEKDLLSENARNKINNKFHVDIMVKNYEDLYDSFK</sequence>
<keyword evidence="4" id="KW-1185">Reference proteome</keyword>
<evidence type="ECO:0000259" key="1">
    <source>
        <dbReference type="Pfam" id="PF00534"/>
    </source>
</evidence>
<dbReference type="RefSeq" id="WP_270453431.1">
    <property type="nucleotide sequence ID" value="NZ_JADPIE010000003.1"/>
</dbReference>
<organism evidence="3 4">
    <name type="scientific">Halonatronomonas betaini</name>
    <dbReference type="NCBI Taxonomy" id="2778430"/>
    <lineage>
        <taxon>Bacteria</taxon>
        <taxon>Bacillati</taxon>
        <taxon>Bacillota</taxon>
        <taxon>Clostridia</taxon>
        <taxon>Halanaerobiales</taxon>
        <taxon>Halarsenatibacteraceae</taxon>
        <taxon>Halonatronomonas</taxon>
    </lineage>
</organism>
<dbReference type="EMBL" id="JADPIE010000003">
    <property type="protein sequence ID" value="MBF8436528.1"/>
    <property type="molecule type" value="Genomic_DNA"/>
</dbReference>
<evidence type="ECO:0000313" key="4">
    <source>
        <dbReference type="Proteomes" id="UP000621436"/>
    </source>
</evidence>
<dbReference type="Proteomes" id="UP000621436">
    <property type="component" value="Unassembled WGS sequence"/>
</dbReference>
<name>A0A931F8G6_9FIRM</name>
<feature type="domain" description="Glycosyl transferase family 1" evidence="1">
    <location>
        <begin position="181"/>
        <end position="346"/>
    </location>
</feature>